<dbReference type="PANTHER" id="PTHR31351">
    <property type="entry name" value="EXPRESSED PROTEIN"/>
    <property type="match status" value="1"/>
</dbReference>
<evidence type="ECO:0000259" key="2">
    <source>
        <dbReference type="Pfam" id="PF08458"/>
    </source>
</evidence>
<dbReference type="STRING" id="210143.A0A1R3G4S5"/>
<proteinExistence type="predicted"/>
<name>A0A1R3G4S5_COCAP</name>
<dbReference type="InterPro" id="IPR040269">
    <property type="entry name" value="VAB"/>
</dbReference>
<dbReference type="Pfam" id="PF05703">
    <property type="entry name" value="Auxin_canalis"/>
    <property type="match status" value="1"/>
</dbReference>
<feature type="domain" description="Pleckstrin-like plant" evidence="2">
    <location>
        <begin position="285"/>
        <end position="385"/>
    </location>
</feature>
<reference evidence="3 4" key="1">
    <citation type="submission" date="2013-09" db="EMBL/GenBank/DDBJ databases">
        <title>Corchorus capsularis genome sequencing.</title>
        <authorList>
            <person name="Alam M."/>
            <person name="Haque M.S."/>
            <person name="Islam M.S."/>
            <person name="Emdad E.M."/>
            <person name="Islam M.M."/>
            <person name="Ahmed B."/>
            <person name="Halim A."/>
            <person name="Hossen Q.M.M."/>
            <person name="Hossain M.Z."/>
            <person name="Ahmed R."/>
            <person name="Khan M.M."/>
            <person name="Islam R."/>
            <person name="Rashid M.M."/>
            <person name="Khan S.A."/>
            <person name="Rahman M.S."/>
            <person name="Alam M."/>
        </authorList>
    </citation>
    <scope>NUCLEOTIDE SEQUENCE [LARGE SCALE GENOMIC DNA]</scope>
    <source>
        <strain evidence="4">cv. CVL-1</strain>
        <tissue evidence="3">Whole seedling</tissue>
    </source>
</reference>
<dbReference type="InterPro" id="IPR008546">
    <property type="entry name" value="VAN3-bd-like_auxin_canal"/>
</dbReference>
<evidence type="ECO:0000259" key="1">
    <source>
        <dbReference type="Pfam" id="PF05703"/>
    </source>
</evidence>
<dbReference type="Gramene" id="OMO53083">
    <property type="protein sequence ID" value="OMO53083"/>
    <property type="gene ID" value="CCACVL1_28892"/>
</dbReference>
<comment type="caution">
    <text evidence="3">The sequence shown here is derived from an EMBL/GenBank/DDBJ whole genome shotgun (WGS) entry which is preliminary data.</text>
</comment>
<accession>A0A1R3G4S5</accession>
<dbReference type="InterPro" id="IPR013666">
    <property type="entry name" value="PH_pln"/>
</dbReference>
<feature type="domain" description="VAN3-binding protein-like auxin canalisation" evidence="1">
    <location>
        <begin position="15"/>
        <end position="264"/>
    </location>
</feature>
<dbReference type="OMA" id="RAWCNFA"/>
<dbReference type="Proteomes" id="UP000188268">
    <property type="component" value="Unassembled WGS sequence"/>
</dbReference>
<dbReference type="AlphaFoldDB" id="A0A1R3G4S5"/>
<dbReference type="EMBL" id="AWWV01015318">
    <property type="protein sequence ID" value="OMO53083.1"/>
    <property type="molecule type" value="Genomic_DNA"/>
</dbReference>
<evidence type="ECO:0000313" key="3">
    <source>
        <dbReference type="EMBL" id="OMO53083.1"/>
    </source>
</evidence>
<dbReference type="Pfam" id="PF08458">
    <property type="entry name" value="PH_2"/>
    <property type="match status" value="1"/>
</dbReference>
<sequence>MDFNNSTPSPSEAIPETMDFLSRAWCNFAVQALQPDYQLHDQSIVVLDNSIKKFDQCDSPPMSFKKMDKSTKIDPTADFKSSLPPWKSNDVKSWIWMQQAMHPELNYSSCFRKKWKPWKILPFKGISIKKWLKEMKAKRKEEDRLQRAEVQAAMSVAGLAAALAAIAAENTKREDCSNPTKEAAVASAAALVAAQCAKVAEAMGAKKEQLGGVIGSAMSGTTASDILTLTAAANTSLRGAATLKARTGCKNRLNGSAPILPIEDSNDLPFEFDKCTSLLAKGAQLGVETPDGKYMVRSVSIVLDGESKVILKLRKLSMLKSKKECIVLDLHAELYRDADAGDDITDTSYMIVLTTNLGTIKLDMEDDYQLYKTWATTINRMLMLSTSFTKYELQFYKN</sequence>
<evidence type="ECO:0008006" key="5">
    <source>
        <dbReference type="Google" id="ProtNLM"/>
    </source>
</evidence>
<dbReference type="OrthoDB" id="786244at2759"/>
<keyword evidence="4" id="KW-1185">Reference proteome</keyword>
<dbReference type="PANTHER" id="PTHR31351:SF25">
    <property type="entry name" value="AUXIN CANALIZATION PROTEIN (DUF828)"/>
    <property type="match status" value="1"/>
</dbReference>
<evidence type="ECO:0000313" key="4">
    <source>
        <dbReference type="Proteomes" id="UP000188268"/>
    </source>
</evidence>
<organism evidence="3 4">
    <name type="scientific">Corchorus capsularis</name>
    <name type="common">Jute</name>
    <dbReference type="NCBI Taxonomy" id="210143"/>
    <lineage>
        <taxon>Eukaryota</taxon>
        <taxon>Viridiplantae</taxon>
        <taxon>Streptophyta</taxon>
        <taxon>Embryophyta</taxon>
        <taxon>Tracheophyta</taxon>
        <taxon>Spermatophyta</taxon>
        <taxon>Magnoliopsida</taxon>
        <taxon>eudicotyledons</taxon>
        <taxon>Gunneridae</taxon>
        <taxon>Pentapetalae</taxon>
        <taxon>rosids</taxon>
        <taxon>malvids</taxon>
        <taxon>Malvales</taxon>
        <taxon>Malvaceae</taxon>
        <taxon>Grewioideae</taxon>
        <taxon>Apeibeae</taxon>
        <taxon>Corchorus</taxon>
    </lineage>
</organism>
<protein>
    <recommendedName>
        <fullName evidence="5">Auxin canalization protein</fullName>
    </recommendedName>
</protein>
<gene>
    <name evidence="3" type="ORF">CCACVL1_28892</name>
</gene>